<comment type="caution">
    <text evidence="1">The sequence shown here is derived from an EMBL/GenBank/DDBJ whole genome shotgun (WGS) entry which is preliminary data.</text>
</comment>
<dbReference type="Proteomes" id="UP001234297">
    <property type="component" value="Chromosome 2"/>
</dbReference>
<protein>
    <submittedName>
        <fullName evidence="1">Uncharacterized protein</fullName>
    </submittedName>
</protein>
<accession>A0ACC2MEF7</accession>
<keyword evidence="2" id="KW-1185">Reference proteome</keyword>
<dbReference type="EMBL" id="CM056810">
    <property type="protein sequence ID" value="KAJ8643999.1"/>
    <property type="molecule type" value="Genomic_DNA"/>
</dbReference>
<proteinExistence type="predicted"/>
<gene>
    <name evidence="1" type="ORF">MRB53_005747</name>
</gene>
<sequence>MATVEQVRNLLCRHRTVQLKPMVSLPLQRLGGIDCNSGSCIGQKRTRGRTRGIKLFIKRHHCRAIKGYTVRVGFELLVNVSTALVDMYVKCSLIGIGRGPGCGFCPLVFFPPPTPDSTCHCRIIFLLVSELSISGRICKAIKQENFILATTTCLRIEWYRKEGILRLKQGKKKSATKEL</sequence>
<organism evidence="1 2">
    <name type="scientific">Persea americana</name>
    <name type="common">Avocado</name>
    <dbReference type="NCBI Taxonomy" id="3435"/>
    <lineage>
        <taxon>Eukaryota</taxon>
        <taxon>Viridiplantae</taxon>
        <taxon>Streptophyta</taxon>
        <taxon>Embryophyta</taxon>
        <taxon>Tracheophyta</taxon>
        <taxon>Spermatophyta</taxon>
        <taxon>Magnoliopsida</taxon>
        <taxon>Magnoliidae</taxon>
        <taxon>Laurales</taxon>
        <taxon>Lauraceae</taxon>
        <taxon>Persea</taxon>
    </lineage>
</organism>
<evidence type="ECO:0000313" key="2">
    <source>
        <dbReference type="Proteomes" id="UP001234297"/>
    </source>
</evidence>
<evidence type="ECO:0000313" key="1">
    <source>
        <dbReference type="EMBL" id="KAJ8643999.1"/>
    </source>
</evidence>
<name>A0ACC2MEF7_PERAE</name>
<reference evidence="1 2" key="1">
    <citation type="journal article" date="2022" name="Hortic Res">
        <title>A haplotype resolved chromosomal level avocado genome allows analysis of novel avocado genes.</title>
        <authorList>
            <person name="Nath O."/>
            <person name="Fletcher S.J."/>
            <person name="Hayward A."/>
            <person name="Shaw L.M."/>
            <person name="Masouleh A.K."/>
            <person name="Furtado A."/>
            <person name="Henry R.J."/>
            <person name="Mitter N."/>
        </authorList>
    </citation>
    <scope>NUCLEOTIDE SEQUENCE [LARGE SCALE GENOMIC DNA]</scope>
    <source>
        <strain evidence="2">cv. Hass</strain>
    </source>
</reference>